<reference evidence="2" key="1">
    <citation type="submission" date="2019-08" db="EMBL/GenBank/DDBJ databases">
        <authorList>
            <person name="Kucharzyk K."/>
            <person name="Murdoch R.W."/>
            <person name="Higgins S."/>
            <person name="Loffler F."/>
        </authorList>
    </citation>
    <scope>NUCLEOTIDE SEQUENCE</scope>
</reference>
<organism evidence="2">
    <name type="scientific">bioreactor metagenome</name>
    <dbReference type="NCBI Taxonomy" id="1076179"/>
    <lineage>
        <taxon>unclassified sequences</taxon>
        <taxon>metagenomes</taxon>
        <taxon>ecological metagenomes</taxon>
    </lineage>
</organism>
<feature type="transmembrane region" description="Helical" evidence="1">
    <location>
        <begin position="86"/>
        <end position="106"/>
    </location>
</feature>
<dbReference type="EMBL" id="VSSQ01013701">
    <property type="protein sequence ID" value="MPM52076.1"/>
    <property type="molecule type" value="Genomic_DNA"/>
</dbReference>
<evidence type="ECO:0000256" key="1">
    <source>
        <dbReference type="SAM" id="Phobius"/>
    </source>
</evidence>
<keyword evidence="1" id="KW-1133">Transmembrane helix</keyword>
<feature type="transmembrane region" description="Helical" evidence="1">
    <location>
        <begin position="47"/>
        <end position="66"/>
    </location>
</feature>
<keyword evidence="1" id="KW-0472">Membrane</keyword>
<evidence type="ECO:0000313" key="2">
    <source>
        <dbReference type="EMBL" id="MPM52076.1"/>
    </source>
</evidence>
<proteinExistence type="predicted"/>
<name>A0A645AGJ6_9ZZZZ</name>
<accession>A0A645AGJ6</accession>
<dbReference type="AlphaFoldDB" id="A0A645AGJ6"/>
<gene>
    <name evidence="2" type="ORF">SDC9_98829</name>
</gene>
<protein>
    <submittedName>
        <fullName evidence="2">Uncharacterized protein</fullName>
    </submittedName>
</protein>
<keyword evidence="1" id="KW-0812">Transmembrane</keyword>
<sequence>MPIATEINGIIIGDSINNSINFFPLKLYIVKEYAAGIVIKMVIKDTIIAIIKLFVIVFKFSLFKIYSIPLNEYSLGINFGYIQELVNPHIASIIIGTNILSIAKYITNFLNLLLIKTPIL</sequence>
<comment type="caution">
    <text evidence="2">The sequence shown here is derived from an EMBL/GenBank/DDBJ whole genome shotgun (WGS) entry which is preliminary data.</text>
</comment>